<feature type="region of interest" description="Disordered" evidence="1">
    <location>
        <begin position="56"/>
        <end position="79"/>
    </location>
</feature>
<evidence type="ECO:0000313" key="3">
    <source>
        <dbReference type="Proteomes" id="UP001166674"/>
    </source>
</evidence>
<feature type="compositionally biased region" description="Basic and acidic residues" evidence="1">
    <location>
        <begin position="56"/>
        <end position="65"/>
    </location>
</feature>
<accession>A0AA41T703</accession>
<dbReference type="Proteomes" id="UP001166674">
    <property type="component" value="Unassembled WGS sequence"/>
</dbReference>
<protein>
    <submittedName>
        <fullName evidence="2">Tudor domain-containing protein 3</fullName>
    </submittedName>
</protein>
<dbReference type="EMBL" id="JAATJV010402323">
    <property type="protein sequence ID" value="MBZ3885779.1"/>
    <property type="molecule type" value="Genomic_DNA"/>
</dbReference>
<evidence type="ECO:0000313" key="2">
    <source>
        <dbReference type="EMBL" id="MBZ3885779.1"/>
    </source>
</evidence>
<name>A0AA41T703_SCICA</name>
<proteinExistence type="predicted"/>
<comment type="caution">
    <text evidence="2">The sequence shown here is derived from an EMBL/GenBank/DDBJ whole genome shotgun (WGS) entry which is preliminary data.</text>
</comment>
<evidence type="ECO:0000256" key="1">
    <source>
        <dbReference type="SAM" id="MobiDB-lite"/>
    </source>
</evidence>
<keyword evidence="3" id="KW-1185">Reference proteome</keyword>
<organism evidence="2 3">
    <name type="scientific">Sciurus carolinensis</name>
    <name type="common">Eastern gray squirrel</name>
    <dbReference type="NCBI Taxonomy" id="30640"/>
    <lineage>
        <taxon>Eukaryota</taxon>
        <taxon>Metazoa</taxon>
        <taxon>Chordata</taxon>
        <taxon>Craniata</taxon>
        <taxon>Vertebrata</taxon>
        <taxon>Euteleostomi</taxon>
        <taxon>Mammalia</taxon>
        <taxon>Eutheria</taxon>
        <taxon>Euarchontoglires</taxon>
        <taxon>Glires</taxon>
        <taxon>Rodentia</taxon>
        <taxon>Sciuromorpha</taxon>
        <taxon>Sciuridae</taxon>
        <taxon>Sciurinae</taxon>
        <taxon>Sciurini</taxon>
        <taxon>Sciurus</taxon>
    </lineage>
</organism>
<dbReference type="AlphaFoldDB" id="A0AA41T703"/>
<gene>
    <name evidence="2" type="ORF">SUZIE_184650</name>
</gene>
<reference evidence="2" key="1">
    <citation type="submission" date="2020-03" db="EMBL/GenBank/DDBJ databases">
        <title>Studies in the Genomics of Life Span.</title>
        <authorList>
            <person name="Glass D."/>
        </authorList>
    </citation>
    <scope>NUCLEOTIDE SEQUENCE</scope>
    <source>
        <strain evidence="2">SUZIE</strain>
        <tissue evidence="2">Muscle</tissue>
    </source>
</reference>
<sequence length="103" mass="11369">MAALASKCVGKWGAAARGVDVVSWRSWRPDAVGLAGVLEFRLIRRHLKHITEVDFSKETSSRVRSEDEEDLGNGRPSAPSTLYDFLESKMGTLYVEGVLDTKS</sequence>